<reference evidence="2" key="1">
    <citation type="journal article" date="2018" name="Nat. Plants">
        <title>Whole-genome landscape of Medicago truncatula symbiotic genes.</title>
        <authorList>
            <person name="Pecrix Y."/>
            <person name="Staton S.E."/>
            <person name="Sallet E."/>
            <person name="Lelandais-Briere C."/>
            <person name="Moreau S."/>
            <person name="Carrere S."/>
            <person name="Blein T."/>
            <person name="Jardinaud M.F."/>
            <person name="Latrasse D."/>
            <person name="Zouine M."/>
            <person name="Zahm M."/>
            <person name="Kreplak J."/>
            <person name="Mayjonade B."/>
            <person name="Satge C."/>
            <person name="Perez M."/>
            <person name="Cauet S."/>
            <person name="Marande W."/>
            <person name="Chantry-Darmon C."/>
            <person name="Lopez-Roques C."/>
            <person name="Bouchez O."/>
            <person name="Berard A."/>
            <person name="Debelle F."/>
            <person name="Munos S."/>
            <person name="Bendahmane A."/>
            <person name="Berges H."/>
            <person name="Niebel A."/>
            <person name="Buitink J."/>
            <person name="Frugier F."/>
            <person name="Benhamed M."/>
            <person name="Crespi M."/>
            <person name="Gouzy J."/>
            <person name="Gamas P."/>
        </authorList>
    </citation>
    <scope>NUCLEOTIDE SEQUENCE [LARGE SCALE GENOMIC DNA]</scope>
    <source>
        <strain evidence="2">cv. Jemalong A17</strain>
    </source>
</reference>
<sequence>MKLEIGKRKIDVVVYVDENRRVRVKGRECSFWFCDVDRLRVWYVCTAASNLYII</sequence>
<organism evidence="1 2">
    <name type="scientific">Medicago truncatula</name>
    <name type="common">Barrel medic</name>
    <name type="synonym">Medicago tribuloides</name>
    <dbReference type="NCBI Taxonomy" id="3880"/>
    <lineage>
        <taxon>Eukaryota</taxon>
        <taxon>Viridiplantae</taxon>
        <taxon>Streptophyta</taxon>
        <taxon>Embryophyta</taxon>
        <taxon>Tracheophyta</taxon>
        <taxon>Spermatophyta</taxon>
        <taxon>Magnoliopsida</taxon>
        <taxon>eudicotyledons</taxon>
        <taxon>Gunneridae</taxon>
        <taxon>Pentapetalae</taxon>
        <taxon>rosids</taxon>
        <taxon>fabids</taxon>
        <taxon>Fabales</taxon>
        <taxon>Fabaceae</taxon>
        <taxon>Papilionoideae</taxon>
        <taxon>50 kb inversion clade</taxon>
        <taxon>NPAAA clade</taxon>
        <taxon>Hologalegina</taxon>
        <taxon>IRL clade</taxon>
        <taxon>Trifolieae</taxon>
        <taxon>Medicago</taxon>
    </lineage>
</organism>
<evidence type="ECO:0000313" key="1">
    <source>
        <dbReference type="EMBL" id="RHN73055.1"/>
    </source>
</evidence>
<evidence type="ECO:0000313" key="2">
    <source>
        <dbReference type="Proteomes" id="UP000265566"/>
    </source>
</evidence>
<proteinExistence type="predicted"/>
<dbReference type="EMBL" id="PSQE01000002">
    <property type="protein sequence ID" value="RHN73055.1"/>
    <property type="molecule type" value="Genomic_DNA"/>
</dbReference>
<accession>A0A396J9A3</accession>
<dbReference type="AlphaFoldDB" id="A0A396J9A3"/>
<name>A0A396J9A3_MEDTR</name>
<dbReference type="Proteomes" id="UP000265566">
    <property type="component" value="Chromosome 2"/>
</dbReference>
<comment type="caution">
    <text evidence="1">The sequence shown here is derived from an EMBL/GenBank/DDBJ whole genome shotgun (WGS) entry which is preliminary data.</text>
</comment>
<protein>
    <submittedName>
        <fullName evidence="1">Uncharacterized protein</fullName>
    </submittedName>
</protein>
<dbReference type="Gramene" id="rna8832">
    <property type="protein sequence ID" value="RHN73055.1"/>
    <property type="gene ID" value="gene8832"/>
</dbReference>
<gene>
    <name evidence="1" type="ORF">MtrunA17_Chr2g0294371</name>
</gene>